<gene>
    <name evidence="1" type="ORF">ABEG17_05945</name>
</gene>
<dbReference type="InterPro" id="IPR045773">
    <property type="entry name" value="DUF6226"/>
</dbReference>
<name>A0AAU7JX24_9MICO</name>
<organism evidence="1">
    <name type="scientific">Pedococcus sp. KACC 23699</name>
    <dbReference type="NCBI Taxonomy" id="3149228"/>
    <lineage>
        <taxon>Bacteria</taxon>
        <taxon>Bacillati</taxon>
        <taxon>Actinomycetota</taxon>
        <taxon>Actinomycetes</taxon>
        <taxon>Micrococcales</taxon>
        <taxon>Intrasporangiaceae</taxon>
        <taxon>Pedococcus</taxon>
    </lineage>
</organism>
<reference evidence="1" key="1">
    <citation type="submission" date="2024-05" db="EMBL/GenBank/DDBJ databases">
        <authorList>
            <person name="Kim S."/>
            <person name="Heo J."/>
            <person name="Choi H."/>
            <person name="Choi Y."/>
            <person name="Kwon S.-W."/>
            <person name="Kim Y."/>
        </authorList>
    </citation>
    <scope>NUCLEOTIDE SEQUENCE</scope>
    <source>
        <strain evidence="1">KACC 23699</strain>
    </source>
</reference>
<dbReference type="AlphaFoldDB" id="A0AAU7JX24"/>
<dbReference type="RefSeq" id="WP_406832365.1">
    <property type="nucleotide sequence ID" value="NZ_CP157483.1"/>
</dbReference>
<dbReference type="EMBL" id="CP157483">
    <property type="protein sequence ID" value="XBO44880.1"/>
    <property type="molecule type" value="Genomic_DNA"/>
</dbReference>
<accession>A0AAU7JX24</accession>
<sequence>MDRDALDVALDEAFATTARGLSEWPDPRVGWEPGRSPPQEWYSRVLDPDKYRLLGARWAAWVRVLTEAGLAELKDGDAAEWHDLPGVVVTGTARLVPSAAGALPLVVAHTRIDETPDAGVAVGVGDPAWMVAVIPFCGCDACDDGSDPLVEELDDAVWGVVSGAFRLVRDGDRRVLTLGPMSARLWSAQGEFEPDEPAQWLADPGGRTLVQGQAWDAV</sequence>
<dbReference type="Pfam" id="PF19736">
    <property type="entry name" value="DUF6226"/>
    <property type="match status" value="1"/>
</dbReference>
<proteinExistence type="predicted"/>
<protein>
    <submittedName>
        <fullName evidence="1">DUF6226 family protein</fullName>
    </submittedName>
</protein>
<evidence type="ECO:0000313" key="1">
    <source>
        <dbReference type="EMBL" id="XBO44880.1"/>
    </source>
</evidence>